<organism evidence="4 5">
    <name type="scientific">Sphagnum troendelagicum</name>
    <dbReference type="NCBI Taxonomy" id="128251"/>
    <lineage>
        <taxon>Eukaryota</taxon>
        <taxon>Viridiplantae</taxon>
        <taxon>Streptophyta</taxon>
        <taxon>Embryophyta</taxon>
        <taxon>Bryophyta</taxon>
        <taxon>Sphagnophytina</taxon>
        <taxon>Sphagnopsida</taxon>
        <taxon>Sphagnales</taxon>
        <taxon>Sphagnaceae</taxon>
        <taxon>Sphagnum</taxon>
    </lineage>
</organism>
<feature type="compositionally biased region" description="Low complexity" evidence="2">
    <location>
        <begin position="478"/>
        <end position="495"/>
    </location>
</feature>
<feature type="compositionally biased region" description="Basic and acidic residues" evidence="2">
    <location>
        <begin position="412"/>
        <end position="423"/>
    </location>
</feature>
<dbReference type="SUPFAM" id="SSF57850">
    <property type="entry name" value="RING/U-box"/>
    <property type="match status" value="1"/>
</dbReference>
<feature type="region of interest" description="Disordered" evidence="2">
    <location>
        <begin position="478"/>
        <end position="499"/>
    </location>
</feature>
<feature type="region of interest" description="Disordered" evidence="2">
    <location>
        <begin position="277"/>
        <end position="299"/>
    </location>
</feature>
<protein>
    <recommendedName>
        <fullName evidence="3">PUB 62/63 C-terminal domain-containing protein</fullName>
    </recommendedName>
</protein>
<sequence length="994" mass="107577">MEVREEEDAAPLKSGRSSVTKIAQVSVKQSGLAGLEDQGKQQTRHHPAAAQEAQKHQSGVDAKEKQLITATVSPQTHSGSNAPLQQNQVGGLSMLSLRRSSPSAGVLVPVADSSLPLPAVLKSLEDAQKLPGEDCNGCLKEVSDTHGQDEHLELTISSPGSDTENSHRNISDPGLNFLTPVKGFSANGDNNAATGDASLRQVLSDPGTGTFMDDAMVARCGHTYGSASLIAVLETGKCVYCDASVPAESLVPNLAIRAAVHAFKQEDHVCEFTLMKAGKRRREEPEEQQPLEEGSDQKRQARMATLLQDPVIAGEQASALDGPRPKGGAQFPFAVSDRVVIKGNKRTPERFVGKEAIITTQCLNGWYLVQTVDHGESVRLQYRSLQKVEEMDAQPDSEAHKSLDQVGFGGEKPTKSSEPKERFPSLPMTEELPEGSTRETPVATTAVVFPIMPVKGVRTELHKKARRGDLARSIETAAAVASSTPSVGTSSTSSPDIKSEVKTANLSKVRKETEVPELEVEDDPYDMTPVWVAPPLSEKVEPPFMDKTNGGSSGDKLLELTQVWEGPEEPQGLQHPNCIAVQLTESTEVGSMPIVLPSIEVADAFTVRSKRSVLANRAPSASLGMESDSCHKVDSSDSRRCRSVGEDLVVHEQLAANPVDSKPLAKCTAQLDEDAGLSEWVGPAGEKHIRQVVSSISNMKEILPIMKKDILELEKKIPWNCLVKSWKLHRANWRKGIKQSSTVLALGTKVKTFRTALLLTRAGGLSDEEWEKRIGMAMESGDVELLVSLWGRLYDDVFKWVESKSKHIHEPAVDTSAVETFAELRQQFPQLQVAGLSPAAITTAATLAAADAIAEHRTDANVSQDCDQQALLAVPMKLLQQHSREDLFALRDALEREKRHLAAKIARLEENETLNKEKEDLVAGFLATGPPSSTLDIISAPLLTVESVLAPTSYNFAEEEQRAQGSEMDDEGVSDTVDSNPDTNGEATDRSDSD</sequence>
<evidence type="ECO:0000256" key="1">
    <source>
        <dbReference type="SAM" id="Coils"/>
    </source>
</evidence>
<evidence type="ECO:0000259" key="3">
    <source>
        <dbReference type="Pfam" id="PF23112"/>
    </source>
</evidence>
<name>A0ABP0U8H1_9BRYO</name>
<feature type="region of interest" description="Disordered" evidence="2">
    <location>
        <begin position="391"/>
        <end position="441"/>
    </location>
</feature>
<feature type="compositionally biased region" description="Polar residues" evidence="2">
    <location>
        <begin position="976"/>
        <end position="986"/>
    </location>
</feature>
<proteinExistence type="predicted"/>
<feature type="compositionally biased region" description="Polar residues" evidence="2">
    <location>
        <begin position="68"/>
        <end position="83"/>
    </location>
</feature>
<keyword evidence="1" id="KW-0175">Coiled coil</keyword>
<dbReference type="InterPro" id="IPR057649">
    <property type="entry name" value="PUB62-63_C"/>
</dbReference>
<evidence type="ECO:0000256" key="2">
    <source>
        <dbReference type="SAM" id="MobiDB-lite"/>
    </source>
</evidence>
<dbReference type="PANTHER" id="PTHR33644:SF5">
    <property type="entry name" value="U-BOX DOMAIN-CONTAINING PROTEIN 62"/>
    <property type="match status" value="1"/>
</dbReference>
<dbReference type="Gene3D" id="3.30.40.10">
    <property type="entry name" value="Zinc/RING finger domain, C3HC4 (zinc finger)"/>
    <property type="match status" value="1"/>
</dbReference>
<dbReference type="InterPro" id="IPR013083">
    <property type="entry name" value="Znf_RING/FYVE/PHD"/>
</dbReference>
<evidence type="ECO:0000313" key="4">
    <source>
        <dbReference type="EMBL" id="CAK9215205.1"/>
    </source>
</evidence>
<keyword evidence="5" id="KW-1185">Reference proteome</keyword>
<feature type="domain" description="PUB 62/63 C-terminal" evidence="3">
    <location>
        <begin position="330"/>
        <end position="387"/>
    </location>
</feature>
<dbReference type="EMBL" id="OZ019894">
    <property type="protein sequence ID" value="CAK9215205.1"/>
    <property type="molecule type" value="Genomic_DNA"/>
</dbReference>
<dbReference type="Pfam" id="PF23112">
    <property type="entry name" value="PUB62-63_C"/>
    <property type="match status" value="1"/>
</dbReference>
<dbReference type="Proteomes" id="UP001497512">
    <property type="component" value="Chromosome 2"/>
</dbReference>
<feature type="region of interest" description="Disordered" evidence="2">
    <location>
        <begin position="956"/>
        <end position="994"/>
    </location>
</feature>
<reference evidence="4" key="1">
    <citation type="submission" date="2024-02" db="EMBL/GenBank/DDBJ databases">
        <authorList>
            <consortium name="ELIXIR-Norway"/>
            <consortium name="Elixir Norway"/>
        </authorList>
    </citation>
    <scope>NUCLEOTIDE SEQUENCE</scope>
</reference>
<accession>A0ABP0U8H1</accession>
<feature type="compositionally biased region" description="Polar residues" evidence="2">
    <location>
        <begin position="15"/>
        <end position="29"/>
    </location>
</feature>
<feature type="coiled-coil region" evidence="1">
    <location>
        <begin position="884"/>
        <end position="911"/>
    </location>
</feature>
<gene>
    <name evidence="4" type="ORF">CSSPTR1EN2_LOCUS12615</name>
</gene>
<feature type="region of interest" description="Disordered" evidence="2">
    <location>
        <begin position="1"/>
        <end position="83"/>
    </location>
</feature>
<evidence type="ECO:0000313" key="5">
    <source>
        <dbReference type="Proteomes" id="UP001497512"/>
    </source>
</evidence>
<dbReference type="PANTHER" id="PTHR33644">
    <property type="entry name" value="U-BOX DOMAIN-CONTAINING PROTEIN 62-RELATED"/>
    <property type="match status" value="1"/>
</dbReference>
<feature type="compositionally biased region" description="Acidic residues" evidence="2">
    <location>
        <begin position="285"/>
        <end position="294"/>
    </location>
</feature>